<comment type="caution">
    <text evidence="1">The sequence shown here is derived from an EMBL/GenBank/DDBJ whole genome shotgun (WGS) entry which is preliminary data.</text>
</comment>
<gene>
    <name evidence="1" type="ORF">ENQ76_02945</name>
</gene>
<name>A0A7C2NZD8_9PLAN</name>
<protein>
    <submittedName>
        <fullName evidence="1">Uncharacterized protein</fullName>
    </submittedName>
</protein>
<organism evidence="1">
    <name type="scientific">Schlesneria paludicola</name>
    <dbReference type="NCBI Taxonomy" id="360056"/>
    <lineage>
        <taxon>Bacteria</taxon>
        <taxon>Pseudomonadati</taxon>
        <taxon>Planctomycetota</taxon>
        <taxon>Planctomycetia</taxon>
        <taxon>Planctomycetales</taxon>
        <taxon>Planctomycetaceae</taxon>
        <taxon>Schlesneria</taxon>
    </lineage>
</organism>
<sequence>MKLRGRVIRRQYAPGSKSEHEAVMLQTTEATYRLRRVGANPFGDPQLDKLVGAEIIGEGNLHRDTFLLTGWQTITG</sequence>
<dbReference type="AlphaFoldDB" id="A0A7C2NZD8"/>
<accession>A0A7C2NZD8</accession>
<reference evidence="1" key="1">
    <citation type="journal article" date="2020" name="mSystems">
        <title>Genome- and Community-Level Interaction Insights into Carbon Utilization and Element Cycling Functions of Hydrothermarchaeota in Hydrothermal Sediment.</title>
        <authorList>
            <person name="Zhou Z."/>
            <person name="Liu Y."/>
            <person name="Xu W."/>
            <person name="Pan J."/>
            <person name="Luo Z.H."/>
            <person name="Li M."/>
        </authorList>
    </citation>
    <scope>NUCLEOTIDE SEQUENCE [LARGE SCALE GENOMIC DNA]</scope>
    <source>
        <strain evidence="1">SpSt-339</strain>
    </source>
</reference>
<dbReference type="EMBL" id="DSOK01000091">
    <property type="protein sequence ID" value="HEN14412.1"/>
    <property type="molecule type" value="Genomic_DNA"/>
</dbReference>
<proteinExistence type="predicted"/>
<evidence type="ECO:0000313" key="1">
    <source>
        <dbReference type="EMBL" id="HEN14412.1"/>
    </source>
</evidence>